<dbReference type="CDD" id="cd23021">
    <property type="entry name" value="zf-HIT_IN80B"/>
    <property type="match status" value="1"/>
</dbReference>
<dbReference type="Proteomes" id="UP000826656">
    <property type="component" value="Unassembled WGS sequence"/>
</dbReference>
<feature type="compositionally biased region" description="Basic and acidic residues" evidence="1">
    <location>
        <begin position="95"/>
        <end position="109"/>
    </location>
</feature>
<dbReference type="InterPro" id="IPR029523">
    <property type="entry name" value="INO80B/Ies2"/>
</dbReference>
<comment type="caution">
    <text evidence="3">The sequence shown here is derived from an EMBL/GenBank/DDBJ whole genome shotgun (WGS) entry which is preliminary data.</text>
</comment>
<feature type="domain" description="INO80 complex subunit B-like conserved region" evidence="2">
    <location>
        <begin position="467"/>
        <end position="552"/>
    </location>
</feature>
<organism evidence="3 4">
    <name type="scientific">Solanum tuberosum</name>
    <name type="common">Potato</name>
    <dbReference type="NCBI Taxonomy" id="4113"/>
    <lineage>
        <taxon>Eukaryota</taxon>
        <taxon>Viridiplantae</taxon>
        <taxon>Streptophyta</taxon>
        <taxon>Embryophyta</taxon>
        <taxon>Tracheophyta</taxon>
        <taxon>Spermatophyta</taxon>
        <taxon>Magnoliopsida</taxon>
        <taxon>eudicotyledons</taxon>
        <taxon>Gunneridae</taxon>
        <taxon>Pentapetalae</taxon>
        <taxon>asterids</taxon>
        <taxon>lamiids</taxon>
        <taxon>Solanales</taxon>
        <taxon>Solanaceae</taxon>
        <taxon>Solanoideae</taxon>
        <taxon>Solaneae</taxon>
        <taxon>Solanum</taxon>
    </lineage>
</organism>
<feature type="region of interest" description="Disordered" evidence="1">
    <location>
        <begin position="85"/>
        <end position="124"/>
    </location>
</feature>
<dbReference type="Pfam" id="PF04438">
    <property type="entry name" value="zf-HIT"/>
    <property type="match status" value="1"/>
</dbReference>
<protein>
    <recommendedName>
        <fullName evidence="2">INO80 complex subunit B-like conserved region domain-containing protein</fullName>
    </recommendedName>
</protein>
<keyword evidence="4" id="KW-1185">Reference proteome</keyword>
<name>A0ABQ7WQT2_SOLTU</name>
<feature type="compositionally biased region" description="Basic and acidic residues" evidence="1">
    <location>
        <begin position="503"/>
        <end position="521"/>
    </location>
</feature>
<evidence type="ECO:0000313" key="3">
    <source>
        <dbReference type="EMBL" id="KAH0783094.1"/>
    </source>
</evidence>
<feature type="compositionally biased region" description="Basic and acidic residues" evidence="1">
    <location>
        <begin position="471"/>
        <end position="496"/>
    </location>
</feature>
<proteinExistence type="predicted"/>
<dbReference type="PANTHER" id="PTHR21561:SF14">
    <property type="entry name" value="HIT ZINC FINGER AND PAPA-1-LIKE DOMAIN-CONTAINING PROTEIN"/>
    <property type="match status" value="1"/>
</dbReference>
<sequence>MENFSGFGLGNTFRKQRTDLYRRPQKESQLNLDCRDNSSISSTLPSDSLSKASSCDNADYGNISRTSYSNLSEAEAAGELGVEGGNSGYSCSSDTEQKDGQIDMSRFSEGDLTTSRAEDPKSGTVMCSNHSGLPGVVSDGAGNDTKVKKVKLKVGGVTRTINTSVAGSSSTKSSSSSDAPQKWQSKKCIILIGDAPWSNTKEMVQHTIEFPLPVHQQFFLAPLGFLLLFHTSGHHSSYSGKAIGLRGIPWKDFAKIGFGVGKVDSSTDQLPGQIAPLKQLGKYEAAHKSKFLLKRHLSGETFDDEDTENDDDDEIRYLEKLRFSKYSAGYSAGYEDDDEVGYRKEWKISRVLSQSSNAYGADLCDYNSLKAVKGIKKSKSERASQDSVYEEAMVSDTELVPKKKKQLKELADISVIERRKIAVTTRQQALQTGKDISCSAGLSAIEFPHGLPPAPPKKQKEKLSEVEQQLKKAEAAQRRRMQAEKAARESEAEAVRKILSQDSSRKKREDKIKKRQEDLAQERTATATSLSSNAIRWVMGPSGSVVIFPNEMGLPSIFEPKACSYPPPREKCAGPSCMNTYKYRDSKSKLPLCSLQCYNAVREKIQHLSAC</sequence>
<reference evidence="3 4" key="1">
    <citation type="journal article" date="2021" name="bioRxiv">
        <title>Chromosome-scale and haplotype-resolved genome assembly of a tetraploid potato cultivar.</title>
        <authorList>
            <person name="Sun H."/>
            <person name="Jiao W.-B."/>
            <person name="Krause K."/>
            <person name="Campoy J.A."/>
            <person name="Goel M."/>
            <person name="Folz-Donahue K."/>
            <person name="Kukat C."/>
            <person name="Huettel B."/>
            <person name="Schneeberger K."/>
        </authorList>
    </citation>
    <scope>NUCLEOTIDE SEQUENCE [LARGE SCALE GENOMIC DNA]</scope>
    <source>
        <strain evidence="3">SolTubOtavaFocal</strain>
        <tissue evidence="3">Leaves</tissue>
    </source>
</reference>
<dbReference type="EMBL" id="JAIVGD010000001">
    <property type="protein sequence ID" value="KAH0783094.1"/>
    <property type="molecule type" value="Genomic_DNA"/>
</dbReference>
<dbReference type="InterPro" id="IPR006880">
    <property type="entry name" value="INO80B_C"/>
</dbReference>
<feature type="region of interest" description="Disordered" evidence="1">
    <location>
        <begin position="471"/>
        <end position="526"/>
    </location>
</feature>
<evidence type="ECO:0000259" key="2">
    <source>
        <dbReference type="SMART" id="SM01406"/>
    </source>
</evidence>
<gene>
    <name evidence="3" type="ORF">KY290_002692</name>
</gene>
<dbReference type="SMART" id="SM01406">
    <property type="entry name" value="PAPA-1"/>
    <property type="match status" value="1"/>
</dbReference>
<evidence type="ECO:0000313" key="4">
    <source>
        <dbReference type="Proteomes" id="UP000826656"/>
    </source>
</evidence>
<dbReference type="InterPro" id="IPR007529">
    <property type="entry name" value="Znf_HIT"/>
</dbReference>
<accession>A0ABQ7WQT2</accession>
<feature type="compositionally biased region" description="Low complexity" evidence="1">
    <location>
        <begin position="38"/>
        <end position="54"/>
    </location>
</feature>
<dbReference type="Pfam" id="PF04795">
    <property type="entry name" value="PAPA-1"/>
    <property type="match status" value="1"/>
</dbReference>
<feature type="region of interest" description="Disordered" evidence="1">
    <location>
        <begin position="1"/>
        <end position="57"/>
    </location>
</feature>
<feature type="compositionally biased region" description="Basic and acidic residues" evidence="1">
    <location>
        <begin position="16"/>
        <end position="26"/>
    </location>
</feature>
<evidence type="ECO:0000256" key="1">
    <source>
        <dbReference type="SAM" id="MobiDB-lite"/>
    </source>
</evidence>
<dbReference type="PANTHER" id="PTHR21561">
    <property type="entry name" value="INO80 COMPLEX SUBUNIT B"/>
    <property type="match status" value="1"/>
</dbReference>